<sequence length="142" mass="15203">MPPPQVTLAELVTSRTVSISGTRATCLGNVIGGDSDVADTSDMSESDDNGSPTDDSLVANDSSYDGGAYEDPEDEDHNRERELVTDNVKAAYAKIKEIAISDLNISEDDTSEDSVSEDDSSDDDSAREQAPSTPRLAPFWRV</sequence>
<feature type="compositionally biased region" description="Polar residues" evidence="1">
    <location>
        <begin position="49"/>
        <end position="63"/>
    </location>
</feature>
<feature type="compositionally biased region" description="Acidic residues" evidence="1">
    <location>
        <begin position="36"/>
        <end position="48"/>
    </location>
</feature>
<evidence type="ECO:0000313" key="3">
    <source>
        <dbReference type="Proteomes" id="UP001480595"/>
    </source>
</evidence>
<accession>A0ABR1V0P4</accession>
<gene>
    <name evidence="2" type="ORF">PG994_007375</name>
</gene>
<evidence type="ECO:0000256" key="1">
    <source>
        <dbReference type="SAM" id="MobiDB-lite"/>
    </source>
</evidence>
<feature type="region of interest" description="Disordered" evidence="1">
    <location>
        <begin position="26"/>
        <end position="84"/>
    </location>
</feature>
<evidence type="ECO:0000313" key="2">
    <source>
        <dbReference type="EMBL" id="KAK8064737.1"/>
    </source>
</evidence>
<dbReference type="Proteomes" id="UP001480595">
    <property type="component" value="Unassembled WGS sequence"/>
</dbReference>
<name>A0ABR1V0P4_9PEZI</name>
<organism evidence="2 3">
    <name type="scientific">Apiospora phragmitis</name>
    <dbReference type="NCBI Taxonomy" id="2905665"/>
    <lineage>
        <taxon>Eukaryota</taxon>
        <taxon>Fungi</taxon>
        <taxon>Dikarya</taxon>
        <taxon>Ascomycota</taxon>
        <taxon>Pezizomycotina</taxon>
        <taxon>Sordariomycetes</taxon>
        <taxon>Xylariomycetidae</taxon>
        <taxon>Amphisphaeriales</taxon>
        <taxon>Apiosporaceae</taxon>
        <taxon>Apiospora</taxon>
    </lineage>
</organism>
<reference evidence="2 3" key="1">
    <citation type="submission" date="2023-01" db="EMBL/GenBank/DDBJ databases">
        <title>Analysis of 21 Apiospora genomes using comparative genomics revels a genus with tremendous synthesis potential of carbohydrate active enzymes and secondary metabolites.</title>
        <authorList>
            <person name="Sorensen T."/>
        </authorList>
    </citation>
    <scope>NUCLEOTIDE SEQUENCE [LARGE SCALE GENOMIC DNA]</scope>
    <source>
        <strain evidence="2 3">CBS 135458</strain>
    </source>
</reference>
<dbReference type="EMBL" id="JAQQWL010000007">
    <property type="protein sequence ID" value="KAK8064737.1"/>
    <property type="molecule type" value="Genomic_DNA"/>
</dbReference>
<protein>
    <submittedName>
        <fullName evidence="2">Uncharacterized protein</fullName>
    </submittedName>
</protein>
<feature type="region of interest" description="Disordered" evidence="1">
    <location>
        <begin position="101"/>
        <end position="142"/>
    </location>
</feature>
<proteinExistence type="predicted"/>
<comment type="caution">
    <text evidence="2">The sequence shown here is derived from an EMBL/GenBank/DDBJ whole genome shotgun (WGS) entry which is preliminary data.</text>
</comment>
<feature type="compositionally biased region" description="Acidic residues" evidence="1">
    <location>
        <begin position="105"/>
        <end position="125"/>
    </location>
</feature>
<dbReference type="GeneID" id="92091847"/>
<dbReference type="RefSeq" id="XP_066715726.1">
    <property type="nucleotide sequence ID" value="XM_066858784.1"/>
</dbReference>
<keyword evidence="3" id="KW-1185">Reference proteome</keyword>